<dbReference type="EMBL" id="PXOF01000150">
    <property type="protein sequence ID" value="RGP62301.1"/>
    <property type="molecule type" value="Genomic_DNA"/>
</dbReference>
<dbReference type="AlphaFoldDB" id="A0A395RQC8"/>
<proteinExistence type="predicted"/>
<evidence type="ECO:0000313" key="3">
    <source>
        <dbReference type="Proteomes" id="UP000266152"/>
    </source>
</evidence>
<sequence length="147" mass="17255">MSIFYLLTHDDQSSNLYRPEMSQCIIPYLLGTLVFLIYVWYSSVRGGSGLHRRVVEQFEFSEATFEEKVIYLMNQMRWWDYYCGLWLMQLVIGLSVVCQTGDWPSNVSVTYIAVCVAYFYFLSMTLAMAEIQFPSLWAIITDGRRME</sequence>
<evidence type="ECO:0000313" key="2">
    <source>
        <dbReference type="EMBL" id="RGP62301.1"/>
    </source>
</evidence>
<feature type="transmembrane region" description="Helical" evidence="1">
    <location>
        <begin position="25"/>
        <end position="44"/>
    </location>
</feature>
<keyword evidence="1" id="KW-1133">Transmembrane helix</keyword>
<feature type="transmembrane region" description="Helical" evidence="1">
    <location>
        <begin position="78"/>
        <end position="97"/>
    </location>
</feature>
<keyword evidence="1" id="KW-0472">Membrane</keyword>
<gene>
    <name evidence="2" type="ORF">FSPOR_9346</name>
</gene>
<keyword evidence="1" id="KW-0812">Transmembrane</keyword>
<comment type="caution">
    <text evidence="2">The sequence shown here is derived from an EMBL/GenBank/DDBJ whole genome shotgun (WGS) entry which is preliminary data.</text>
</comment>
<protein>
    <submittedName>
        <fullName evidence="2">Uncharacterized protein</fullName>
    </submittedName>
</protein>
<dbReference type="Proteomes" id="UP000266152">
    <property type="component" value="Unassembled WGS sequence"/>
</dbReference>
<feature type="transmembrane region" description="Helical" evidence="1">
    <location>
        <begin position="109"/>
        <end position="129"/>
    </location>
</feature>
<name>A0A395RQC8_FUSSP</name>
<evidence type="ECO:0000256" key="1">
    <source>
        <dbReference type="SAM" id="Phobius"/>
    </source>
</evidence>
<organism evidence="2 3">
    <name type="scientific">Fusarium sporotrichioides</name>
    <dbReference type="NCBI Taxonomy" id="5514"/>
    <lineage>
        <taxon>Eukaryota</taxon>
        <taxon>Fungi</taxon>
        <taxon>Dikarya</taxon>
        <taxon>Ascomycota</taxon>
        <taxon>Pezizomycotina</taxon>
        <taxon>Sordariomycetes</taxon>
        <taxon>Hypocreomycetidae</taxon>
        <taxon>Hypocreales</taxon>
        <taxon>Nectriaceae</taxon>
        <taxon>Fusarium</taxon>
    </lineage>
</organism>
<keyword evidence="3" id="KW-1185">Reference proteome</keyword>
<accession>A0A395RQC8</accession>
<reference evidence="2 3" key="1">
    <citation type="journal article" date="2018" name="PLoS Pathog.">
        <title>Evolution of structural diversity of trichothecenes, a family of toxins produced by plant pathogenic and entomopathogenic fungi.</title>
        <authorList>
            <person name="Proctor R.H."/>
            <person name="McCormick S.P."/>
            <person name="Kim H.S."/>
            <person name="Cardoza R.E."/>
            <person name="Stanley A.M."/>
            <person name="Lindo L."/>
            <person name="Kelly A."/>
            <person name="Brown D.W."/>
            <person name="Lee T."/>
            <person name="Vaughan M.M."/>
            <person name="Alexander N.J."/>
            <person name="Busman M."/>
            <person name="Gutierrez S."/>
        </authorList>
    </citation>
    <scope>NUCLEOTIDE SEQUENCE [LARGE SCALE GENOMIC DNA]</scope>
    <source>
        <strain evidence="2 3">NRRL 3299</strain>
    </source>
</reference>